<dbReference type="OrthoDB" id="206118at2759"/>
<protein>
    <submittedName>
        <fullName evidence="1">Uncharacterized protein</fullName>
    </submittedName>
</protein>
<dbReference type="AlphaFoldDB" id="D0NAI0"/>
<evidence type="ECO:0000313" key="2">
    <source>
        <dbReference type="Proteomes" id="UP000006643"/>
    </source>
</evidence>
<dbReference type="VEuPathDB" id="FungiDB:PITG_08398"/>
<dbReference type="eggNOG" id="ENOG502SKU9">
    <property type="taxonomic scope" value="Eukaryota"/>
</dbReference>
<dbReference type="GeneID" id="9475090"/>
<accession>D0NAI0</accession>
<keyword evidence="2" id="KW-1185">Reference proteome</keyword>
<dbReference type="Proteomes" id="UP000006643">
    <property type="component" value="Unassembled WGS sequence"/>
</dbReference>
<reference evidence="2" key="1">
    <citation type="journal article" date="2009" name="Nature">
        <title>Genome sequence and analysis of the Irish potato famine pathogen Phytophthora infestans.</title>
        <authorList>
            <consortium name="The Broad Institute Genome Sequencing Platform"/>
            <person name="Haas B.J."/>
            <person name="Kamoun S."/>
            <person name="Zody M.C."/>
            <person name="Jiang R.H."/>
            <person name="Handsaker R.E."/>
            <person name="Cano L.M."/>
            <person name="Grabherr M."/>
            <person name="Kodira C.D."/>
            <person name="Raffaele S."/>
            <person name="Torto-Alalibo T."/>
            <person name="Bozkurt T.O."/>
            <person name="Ah-Fong A.M."/>
            <person name="Alvarado L."/>
            <person name="Anderson V.L."/>
            <person name="Armstrong M.R."/>
            <person name="Avrova A."/>
            <person name="Baxter L."/>
            <person name="Beynon J."/>
            <person name="Boevink P.C."/>
            <person name="Bollmann S.R."/>
            <person name="Bos J.I."/>
            <person name="Bulone V."/>
            <person name="Cai G."/>
            <person name="Cakir C."/>
            <person name="Carrington J.C."/>
            <person name="Chawner M."/>
            <person name="Conti L."/>
            <person name="Costanzo S."/>
            <person name="Ewan R."/>
            <person name="Fahlgren N."/>
            <person name="Fischbach M.A."/>
            <person name="Fugelstad J."/>
            <person name="Gilroy E.M."/>
            <person name="Gnerre S."/>
            <person name="Green P.J."/>
            <person name="Grenville-Briggs L.J."/>
            <person name="Griffith J."/>
            <person name="Grunwald N.J."/>
            <person name="Horn K."/>
            <person name="Horner N.R."/>
            <person name="Hu C.H."/>
            <person name="Huitema E."/>
            <person name="Jeong D.H."/>
            <person name="Jones A.M."/>
            <person name="Jones J.D."/>
            <person name="Jones R.W."/>
            <person name="Karlsson E.K."/>
            <person name="Kunjeti S.G."/>
            <person name="Lamour K."/>
            <person name="Liu Z."/>
            <person name="Ma L."/>
            <person name="Maclean D."/>
            <person name="Chibucos M.C."/>
            <person name="McDonald H."/>
            <person name="McWalters J."/>
            <person name="Meijer H.J."/>
            <person name="Morgan W."/>
            <person name="Morris P.F."/>
            <person name="Munro C.A."/>
            <person name="O'Neill K."/>
            <person name="Ospina-Giraldo M."/>
            <person name="Pinzon A."/>
            <person name="Pritchard L."/>
            <person name="Ramsahoye B."/>
            <person name="Ren Q."/>
            <person name="Restrepo S."/>
            <person name="Roy S."/>
            <person name="Sadanandom A."/>
            <person name="Savidor A."/>
            <person name="Schornack S."/>
            <person name="Schwartz D.C."/>
            <person name="Schumann U.D."/>
            <person name="Schwessinger B."/>
            <person name="Seyer L."/>
            <person name="Sharpe T."/>
            <person name="Silvar C."/>
            <person name="Song J."/>
            <person name="Studholme D.J."/>
            <person name="Sykes S."/>
            <person name="Thines M."/>
            <person name="van de Vondervoort P.J."/>
            <person name="Phuntumart V."/>
            <person name="Wawra S."/>
            <person name="Weide R."/>
            <person name="Win J."/>
            <person name="Young C."/>
            <person name="Zhou S."/>
            <person name="Fry W."/>
            <person name="Meyers B.C."/>
            <person name="van West P."/>
            <person name="Ristaino J."/>
            <person name="Govers F."/>
            <person name="Birch P.R."/>
            <person name="Whisson S.C."/>
            <person name="Judelson H.S."/>
            <person name="Nusbaum C."/>
        </authorList>
    </citation>
    <scope>NUCLEOTIDE SEQUENCE [LARGE SCALE GENOMIC DNA]</scope>
    <source>
        <strain evidence="2">T30-4</strain>
    </source>
</reference>
<dbReference type="HOGENOM" id="CLU_2163335_0_0_1"/>
<dbReference type="RefSeq" id="XP_002903783.1">
    <property type="nucleotide sequence ID" value="XM_002903737.1"/>
</dbReference>
<evidence type="ECO:0000313" key="1">
    <source>
        <dbReference type="EMBL" id="EEY54838.1"/>
    </source>
</evidence>
<dbReference type="KEGG" id="pif:PITG_08398"/>
<dbReference type="EMBL" id="DS028130">
    <property type="protein sequence ID" value="EEY54838.1"/>
    <property type="molecule type" value="Genomic_DNA"/>
</dbReference>
<name>D0NAI0_PHYIT</name>
<gene>
    <name evidence="1" type="ORF">PITG_08398</name>
</gene>
<dbReference type="OMA" id="YWSSASW"/>
<sequence>MCEDLDFLDQVGELVEWLGFRLLRNPFIVDKALDDIVSSQLDIDVHDDRSLKYWSSASWPILSLIKPLDSISPEDDVTDGSRIAAAQQILLDEESFHGRLRALKVVREYLY</sequence>
<dbReference type="InParanoid" id="D0NAI0"/>
<organism evidence="1 2">
    <name type="scientific">Phytophthora infestans (strain T30-4)</name>
    <name type="common">Potato late blight agent</name>
    <dbReference type="NCBI Taxonomy" id="403677"/>
    <lineage>
        <taxon>Eukaryota</taxon>
        <taxon>Sar</taxon>
        <taxon>Stramenopiles</taxon>
        <taxon>Oomycota</taxon>
        <taxon>Peronosporomycetes</taxon>
        <taxon>Peronosporales</taxon>
        <taxon>Peronosporaceae</taxon>
        <taxon>Phytophthora</taxon>
    </lineage>
</organism>
<proteinExistence type="predicted"/>